<dbReference type="InterPro" id="IPR001757">
    <property type="entry name" value="P_typ_ATPase"/>
</dbReference>
<comment type="similarity">
    <text evidence="2 13">Belongs to the cation transport ATPase (P-type) (TC 3.A.3) family. Type IB subfamily.</text>
</comment>
<dbReference type="GO" id="GO:0055070">
    <property type="term" value="P:copper ion homeostasis"/>
    <property type="evidence" value="ECO:0007669"/>
    <property type="project" value="TreeGrafter"/>
</dbReference>
<evidence type="ECO:0000256" key="6">
    <source>
        <dbReference type="ARBA" id="ARBA00022741"/>
    </source>
</evidence>
<keyword evidence="3 13" id="KW-1003">Cell membrane</keyword>
<evidence type="ECO:0000256" key="5">
    <source>
        <dbReference type="ARBA" id="ARBA00022723"/>
    </source>
</evidence>
<keyword evidence="10 13" id="KW-1133">Transmembrane helix</keyword>
<dbReference type="InterPro" id="IPR036163">
    <property type="entry name" value="HMA_dom_sf"/>
</dbReference>
<evidence type="ECO:0000256" key="3">
    <source>
        <dbReference type="ARBA" id="ARBA00022475"/>
    </source>
</evidence>
<evidence type="ECO:0000256" key="11">
    <source>
        <dbReference type="ARBA" id="ARBA00023008"/>
    </source>
</evidence>
<comment type="caution">
    <text evidence="15">The sequence shown here is derived from an EMBL/GenBank/DDBJ whole genome shotgun (WGS) entry which is preliminary data.</text>
</comment>
<feature type="transmembrane region" description="Helical" evidence="13">
    <location>
        <begin position="706"/>
        <end position="725"/>
    </location>
</feature>
<evidence type="ECO:0000313" key="16">
    <source>
        <dbReference type="Proteomes" id="UP000318661"/>
    </source>
</evidence>
<organism evidence="15 16">
    <name type="scientific">Candidatus Segetimicrobium genomatis</name>
    <dbReference type="NCBI Taxonomy" id="2569760"/>
    <lineage>
        <taxon>Bacteria</taxon>
        <taxon>Bacillati</taxon>
        <taxon>Candidatus Sysuimicrobiota</taxon>
        <taxon>Candidatus Sysuimicrobiia</taxon>
        <taxon>Candidatus Sysuimicrobiales</taxon>
        <taxon>Candidatus Segetimicrobiaceae</taxon>
        <taxon>Candidatus Segetimicrobium</taxon>
    </lineage>
</organism>
<dbReference type="PANTHER" id="PTHR43520:SF8">
    <property type="entry name" value="P-TYPE CU(+) TRANSPORTER"/>
    <property type="match status" value="1"/>
</dbReference>
<sequence length="735" mass="77930">MSCASCVHKVEHALRGVDGVLSASVNLAMERATVEAVATTPVADLRRAVREAGYEPLEVVGEAVHDDEREARRREIAALRRKLIAGAVLSLPLLWGSLAHMGVRGIWSPGILMNWYVQLVLATPVQFWVGWQFYRGAWAMARRRATDMNTLIAVGTSAAFGSSIAATFFPRAFSAAGVEPQVYYETSAIIIVLVLMGRFLEARAKGQTSEAIRKLINLQAKTARVRRDGRELDIPVEDVQVGDLVVVRAGEKVPVDGVVEEGQSALDESMLTGESLPVDKGPGDTVIGAAINKTGAFSLRATRVGRDTVLAQIIRLVQDAQGSKAPIQRLADRVASYFVPAVIGVAALTLLAWLAFGPAPSLAYALVTFIAVLIIACPCALGLATPTAIMVGTGRGAEQGVLIKSGEALETAHRIDTVVLDKTGTLTRGQPSVTDVVPFDGFRAVDVLRGAGSAEWGSEHPLGEAIVRRATEQAVDLTRPDRFGAVPGHGIEATVGGRTILVGNPQMLRDRQISLAGAEATGRGLAREGKTPIYVAIDKKVAGVIAVADTLKVHSRDVVQALRRMGLDVVMLSGDNRVTTQAIAAQLGVEHVLAEVLPQHKAEEVRKLQSAGRRVAMVGDGINDAPALAQADLGVAIGAGTDVAIESAGIVLIGEDLRGILTAIALSKQTMRTIKQNLFWAFAYNVVLIPLAAGALYPLFGILLNPMLAALAMALSSVSVVTNSLRLRWFRPVTA</sequence>
<dbReference type="NCBIfam" id="TIGR01494">
    <property type="entry name" value="ATPase_P-type"/>
    <property type="match status" value="1"/>
</dbReference>
<dbReference type="Pfam" id="PF00702">
    <property type="entry name" value="Hydrolase"/>
    <property type="match status" value="1"/>
</dbReference>
<dbReference type="SFLD" id="SFLDS00003">
    <property type="entry name" value="Haloacid_Dehalogenase"/>
    <property type="match status" value="1"/>
</dbReference>
<dbReference type="InterPro" id="IPR023214">
    <property type="entry name" value="HAD_sf"/>
</dbReference>
<dbReference type="PROSITE" id="PS00154">
    <property type="entry name" value="ATPASE_E1_E2"/>
    <property type="match status" value="1"/>
</dbReference>
<feature type="transmembrane region" description="Helical" evidence="13">
    <location>
        <begin position="181"/>
        <end position="200"/>
    </location>
</feature>
<evidence type="ECO:0000256" key="13">
    <source>
        <dbReference type="RuleBase" id="RU362081"/>
    </source>
</evidence>
<gene>
    <name evidence="15" type="ORF">E6G99_03595</name>
</gene>
<dbReference type="CDD" id="cd00371">
    <property type="entry name" value="HMA"/>
    <property type="match status" value="1"/>
</dbReference>
<accession>A0A537LLN2</accession>
<dbReference type="InterPro" id="IPR027256">
    <property type="entry name" value="P-typ_ATPase_IB"/>
</dbReference>
<dbReference type="InterPro" id="IPR023299">
    <property type="entry name" value="ATPase_P-typ_cyto_dom_N"/>
</dbReference>
<dbReference type="InterPro" id="IPR036412">
    <property type="entry name" value="HAD-like_sf"/>
</dbReference>
<keyword evidence="7" id="KW-0406">Ion transport</keyword>
<dbReference type="Proteomes" id="UP000318661">
    <property type="component" value="Unassembled WGS sequence"/>
</dbReference>
<dbReference type="GO" id="GO:0005507">
    <property type="term" value="F:copper ion binding"/>
    <property type="evidence" value="ECO:0007669"/>
    <property type="project" value="TreeGrafter"/>
</dbReference>
<dbReference type="SFLD" id="SFLDF00027">
    <property type="entry name" value="p-type_atpase"/>
    <property type="match status" value="1"/>
</dbReference>
<evidence type="ECO:0000313" key="15">
    <source>
        <dbReference type="EMBL" id="TMJ08916.1"/>
    </source>
</evidence>
<dbReference type="GO" id="GO:0005524">
    <property type="term" value="F:ATP binding"/>
    <property type="evidence" value="ECO:0007669"/>
    <property type="project" value="UniProtKB-UniRule"/>
</dbReference>
<dbReference type="Pfam" id="PF00403">
    <property type="entry name" value="HMA"/>
    <property type="match status" value="1"/>
</dbReference>
<dbReference type="GO" id="GO:0043682">
    <property type="term" value="F:P-type divalent copper transporter activity"/>
    <property type="evidence" value="ECO:0007669"/>
    <property type="project" value="TreeGrafter"/>
</dbReference>
<keyword evidence="12 13" id="KW-0472">Membrane</keyword>
<dbReference type="SUPFAM" id="SSF56784">
    <property type="entry name" value="HAD-like"/>
    <property type="match status" value="1"/>
</dbReference>
<evidence type="ECO:0000256" key="1">
    <source>
        <dbReference type="ARBA" id="ARBA00004651"/>
    </source>
</evidence>
<dbReference type="NCBIfam" id="TIGR01525">
    <property type="entry name" value="ATPase-IB_hvy"/>
    <property type="match status" value="1"/>
</dbReference>
<dbReference type="PANTHER" id="PTHR43520">
    <property type="entry name" value="ATP7, ISOFORM B"/>
    <property type="match status" value="1"/>
</dbReference>
<evidence type="ECO:0000256" key="2">
    <source>
        <dbReference type="ARBA" id="ARBA00006024"/>
    </source>
</evidence>
<evidence type="ECO:0000256" key="8">
    <source>
        <dbReference type="ARBA" id="ARBA00022840"/>
    </source>
</evidence>
<dbReference type="InterPro" id="IPR044492">
    <property type="entry name" value="P_typ_ATPase_HD_dom"/>
</dbReference>
<feature type="transmembrane region" description="Helical" evidence="13">
    <location>
        <begin position="146"/>
        <end position="169"/>
    </location>
</feature>
<dbReference type="InterPro" id="IPR023298">
    <property type="entry name" value="ATPase_P-typ_TM_dom_sf"/>
</dbReference>
<keyword evidence="7" id="KW-0187">Copper transport</keyword>
<dbReference type="InterPro" id="IPR008250">
    <property type="entry name" value="ATPase_P-typ_transduc_dom_A_sf"/>
</dbReference>
<evidence type="ECO:0000256" key="12">
    <source>
        <dbReference type="ARBA" id="ARBA00023136"/>
    </source>
</evidence>
<dbReference type="AlphaFoldDB" id="A0A537LLN2"/>
<evidence type="ECO:0000256" key="10">
    <source>
        <dbReference type="ARBA" id="ARBA00022989"/>
    </source>
</evidence>
<keyword evidence="9" id="KW-1278">Translocase</keyword>
<keyword evidence="6 13" id="KW-0547">Nucleotide-binding</keyword>
<dbReference type="InterPro" id="IPR006121">
    <property type="entry name" value="HMA_dom"/>
</dbReference>
<dbReference type="InterPro" id="IPR059000">
    <property type="entry name" value="ATPase_P-type_domA"/>
</dbReference>
<keyword evidence="4 13" id="KW-0812">Transmembrane</keyword>
<dbReference type="PRINTS" id="PR00943">
    <property type="entry name" value="CUATPASE"/>
</dbReference>
<evidence type="ECO:0000256" key="4">
    <source>
        <dbReference type="ARBA" id="ARBA00022692"/>
    </source>
</evidence>
<dbReference type="GO" id="GO:0016887">
    <property type="term" value="F:ATP hydrolysis activity"/>
    <property type="evidence" value="ECO:0007669"/>
    <property type="project" value="InterPro"/>
</dbReference>
<proteinExistence type="inferred from homology"/>
<reference evidence="15 16" key="1">
    <citation type="journal article" date="2019" name="Nat. Microbiol.">
        <title>Mediterranean grassland soil C-N compound turnover is dependent on rainfall and depth, and is mediated by genomically divergent microorganisms.</title>
        <authorList>
            <person name="Diamond S."/>
            <person name="Andeer P.F."/>
            <person name="Li Z."/>
            <person name="Crits-Christoph A."/>
            <person name="Burstein D."/>
            <person name="Anantharaman K."/>
            <person name="Lane K.R."/>
            <person name="Thomas B.C."/>
            <person name="Pan C."/>
            <person name="Northen T.R."/>
            <person name="Banfield J.F."/>
        </authorList>
    </citation>
    <scope>NUCLEOTIDE SEQUENCE [LARGE SCALE GENOMIC DNA]</scope>
    <source>
        <strain evidence="15">NP_2</strain>
    </source>
</reference>
<dbReference type="SUPFAM" id="SSF81665">
    <property type="entry name" value="Calcium ATPase, transmembrane domain M"/>
    <property type="match status" value="1"/>
</dbReference>
<dbReference type="NCBIfam" id="TIGR01511">
    <property type="entry name" value="ATPase-IB1_Cu"/>
    <property type="match status" value="1"/>
</dbReference>
<dbReference type="CDD" id="cd02094">
    <property type="entry name" value="P-type_ATPase_Cu-like"/>
    <property type="match status" value="1"/>
</dbReference>
<keyword evidence="11" id="KW-0186">Copper</keyword>
<dbReference type="PROSITE" id="PS50846">
    <property type="entry name" value="HMA_2"/>
    <property type="match status" value="1"/>
</dbReference>
<evidence type="ECO:0000259" key="14">
    <source>
        <dbReference type="PROSITE" id="PS50846"/>
    </source>
</evidence>
<dbReference type="Gene3D" id="3.40.1110.10">
    <property type="entry name" value="Calcium-transporting ATPase, cytoplasmic domain N"/>
    <property type="match status" value="1"/>
</dbReference>
<protein>
    <submittedName>
        <fullName evidence="15">Copper-translocating P-type ATPase</fullName>
    </submittedName>
</protein>
<keyword evidence="8 13" id="KW-0067">ATP-binding</keyword>
<comment type="subcellular location">
    <subcellularLocation>
        <location evidence="1">Cell membrane</location>
        <topology evidence="1">Multi-pass membrane protein</topology>
    </subcellularLocation>
</comment>
<dbReference type="Gene3D" id="3.40.50.1000">
    <property type="entry name" value="HAD superfamily/HAD-like"/>
    <property type="match status" value="1"/>
</dbReference>
<dbReference type="GO" id="GO:0005886">
    <property type="term" value="C:plasma membrane"/>
    <property type="evidence" value="ECO:0007669"/>
    <property type="project" value="UniProtKB-SubCell"/>
</dbReference>
<feature type="transmembrane region" description="Helical" evidence="13">
    <location>
        <begin position="362"/>
        <end position="385"/>
    </location>
</feature>
<dbReference type="FunFam" id="2.70.150.10:FF:000020">
    <property type="entry name" value="Copper-exporting P-type ATPase A"/>
    <property type="match status" value="1"/>
</dbReference>
<evidence type="ECO:0000256" key="7">
    <source>
        <dbReference type="ARBA" id="ARBA00022796"/>
    </source>
</evidence>
<dbReference type="Pfam" id="PF00122">
    <property type="entry name" value="E1-E2_ATPase"/>
    <property type="match status" value="1"/>
</dbReference>
<feature type="transmembrane region" description="Helical" evidence="13">
    <location>
        <begin position="115"/>
        <end position="134"/>
    </location>
</feature>
<feature type="transmembrane region" description="Helical" evidence="13">
    <location>
        <begin position="83"/>
        <end position="103"/>
    </location>
</feature>
<feature type="domain" description="HMA" evidence="14">
    <location>
        <begin position="1"/>
        <end position="57"/>
    </location>
</feature>
<keyword evidence="7" id="KW-0813">Transport</keyword>
<dbReference type="PRINTS" id="PR00119">
    <property type="entry name" value="CATATPASE"/>
</dbReference>
<evidence type="ECO:0000256" key="9">
    <source>
        <dbReference type="ARBA" id="ARBA00022967"/>
    </source>
</evidence>
<feature type="transmembrane region" description="Helical" evidence="13">
    <location>
        <begin position="678"/>
        <end position="700"/>
    </location>
</feature>
<dbReference type="SUPFAM" id="SSF81653">
    <property type="entry name" value="Calcium ATPase, transduction domain A"/>
    <property type="match status" value="1"/>
</dbReference>
<feature type="transmembrane region" description="Helical" evidence="13">
    <location>
        <begin position="334"/>
        <end position="356"/>
    </location>
</feature>
<name>A0A537LLN2_9BACT</name>
<keyword evidence="5 13" id="KW-0479">Metal-binding</keyword>
<dbReference type="SFLD" id="SFLDG00002">
    <property type="entry name" value="C1.7:_P-type_atpase_like"/>
    <property type="match status" value="1"/>
</dbReference>
<dbReference type="InterPro" id="IPR018303">
    <property type="entry name" value="ATPase_P-typ_P_site"/>
</dbReference>
<dbReference type="SUPFAM" id="SSF55008">
    <property type="entry name" value="HMA, heavy metal-associated domain"/>
    <property type="match status" value="1"/>
</dbReference>
<dbReference type="Gene3D" id="2.70.150.10">
    <property type="entry name" value="Calcium-transporting ATPase, cytoplasmic transduction domain A"/>
    <property type="match status" value="1"/>
</dbReference>
<dbReference type="EMBL" id="VBAJ01000075">
    <property type="protein sequence ID" value="TMJ08916.1"/>
    <property type="molecule type" value="Genomic_DNA"/>
</dbReference>
<dbReference type="Gene3D" id="3.30.70.100">
    <property type="match status" value="1"/>
</dbReference>